<dbReference type="AlphaFoldDB" id="C9Z799"/>
<keyword evidence="3" id="KW-1185">Reference proteome</keyword>
<accession>C9Z799</accession>
<dbReference type="STRING" id="680198.SCAB_44301"/>
<evidence type="ECO:0000256" key="1">
    <source>
        <dbReference type="SAM" id="MobiDB-lite"/>
    </source>
</evidence>
<protein>
    <submittedName>
        <fullName evidence="2">Uncharacterized protein</fullName>
    </submittedName>
</protein>
<organism evidence="2 3">
    <name type="scientific">Streptomyces scabiei (strain 87.22)</name>
    <dbReference type="NCBI Taxonomy" id="680198"/>
    <lineage>
        <taxon>Bacteria</taxon>
        <taxon>Bacillati</taxon>
        <taxon>Actinomycetota</taxon>
        <taxon>Actinomycetes</taxon>
        <taxon>Kitasatosporales</taxon>
        <taxon>Streptomycetaceae</taxon>
        <taxon>Streptomyces</taxon>
    </lineage>
</organism>
<gene>
    <name evidence="2" type="ordered locus">SCAB_44301</name>
</gene>
<proteinExistence type="predicted"/>
<name>C9Z799_STRSW</name>
<dbReference type="Proteomes" id="UP000001444">
    <property type="component" value="Chromosome"/>
</dbReference>
<dbReference type="EMBL" id="FN554889">
    <property type="protein sequence ID" value="CBG71493.1"/>
    <property type="molecule type" value="Genomic_DNA"/>
</dbReference>
<dbReference type="KEGG" id="scb:SCAB_44301"/>
<feature type="region of interest" description="Disordered" evidence="1">
    <location>
        <begin position="1"/>
        <end position="39"/>
    </location>
</feature>
<reference evidence="2 3" key="1">
    <citation type="journal article" date="2010" name="Mol. Plant Microbe Interact.">
        <title>Streptomyces scabies 87-22 contains a coronafacic acid-like biosynthetic cluster that contributes to plant-microbe interactions.</title>
        <authorList>
            <person name="Bignell D.R."/>
            <person name="Seipke R.F."/>
            <person name="Huguet-Tapia J.C."/>
            <person name="Chambers A.H."/>
            <person name="Parry R.J."/>
            <person name="Loria R."/>
        </authorList>
    </citation>
    <scope>NUCLEOTIDE SEQUENCE [LARGE SCALE GENOMIC DNA]</scope>
    <source>
        <strain evidence="2 3">87.22</strain>
    </source>
</reference>
<evidence type="ECO:0000313" key="3">
    <source>
        <dbReference type="Proteomes" id="UP000001444"/>
    </source>
</evidence>
<evidence type="ECO:0000313" key="2">
    <source>
        <dbReference type="EMBL" id="CBG71493.1"/>
    </source>
</evidence>
<sequence length="39" mass="4116">METTGVGTWRGGHAAPSMDTRRSISRTGIGTPNMLAGRK</sequence>
<dbReference type="HOGENOM" id="CLU_3317991_0_0_11"/>